<dbReference type="EMBL" id="JXLN01004976">
    <property type="protein sequence ID" value="KPM03422.1"/>
    <property type="molecule type" value="Genomic_DNA"/>
</dbReference>
<evidence type="ECO:0000313" key="2">
    <source>
        <dbReference type="EMBL" id="KPM03422.1"/>
    </source>
</evidence>
<name>A0A131ZX46_SARSC</name>
<gene>
    <name evidence="2" type="ORF">QR98_0018530</name>
</gene>
<feature type="compositionally biased region" description="Basic residues" evidence="1">
    <location>
        <begin position="133"/>
        <end position="154"/>
    </location>
</feature>
<protein>
    <submittedName>
        <fullName evidence="2">Uncharacterized protein</fullName>
    </submittedName>
</protein>
<proteinExistence type="predicted"/>
<comment type="caution">
    <text evidence="2">The sequence shown here is derived from an EMBL/GenBank/DDBJ whole genome shotgun (WGS) entry which is preliminary data.</text>
</comment>
<feature type="region of interest" description="Disordered" evidence="1">
    <location>
        <begin position="96"/>
        <end position="157"/>
    </location>
</feature>
<organism evidence="2 3">
    <name type="scientific">Sarcoptes scabiei</name>
    <name type="common">Itch mite</name>
    <name type="synonym">Acarus scabiei</name>
    <dbReference type="NCBI Taxonomy" id="52283"/>
    <lineage>
        <taxon>Eukaryota</taxon>
        <taxon>Metazoa</taxon>
        <taxon>Ecdysozoa</taxon>
        <taxon>Arthropoda</taxon>
        <taxon>Chelicerata</taxon>
        <taxon>Arachnida</taxon>
        <taxon>Acari</taxon>
        <taxon>Acariformes</taxon>
        <taxon>Sarcoptiformes</taxon>
        <taxon>Astigmata</taxon>
        <taxon>Psoroptidia</taxon>
        <taxon>Sarcoptoidea</taxon>
        <taxon>Sarcoptidae</taxon>
        <taxon>Sarcoptinae</taxon>
        <taxon>Sarcoptes</taxon>
    </lineage>
</organism>
<dbReference type="AlphaFoldDB" id="A0A131ZX46"/>
<dbReference type="VEuPathDB" id="VectorBase:SSCA008175"/>
<dbReference type="OrthoDB" id="6414023at2759"/>
<reference evidence="2 3" key="1">
    <citation type="journal article" date="2015" name="Parasit. Vectors">
        <title>Draft genome of the scabies mite.</title>
        <authorList>
            <person name="Rider S.D.Jr."/>
            <person name="Morgan M.S."/>
            <person name="Arlian L.G."/>
        </authorList>
    </citation>
    <scope>NUCLEOTIDE SEQUENCE [LARGE SCALE GENOMIC DNA]</scope>
    <source>
        <strain evidence="2">Arlian Lab</strain>
    </source>
</reference>
<evidence type="ECO:0000256" key="1">
    <source>
        <dbReference type="SAM" id="MobiDB-lite"/>
    </source>
</evidence>
<evidence type="ECO:0000313" key="3">
    <source>
        <dbReference type="Proteomes" id="UP000616769"/>
    </source>
</evidence>
<feature type="compositionally biased region" description="Pro residues" evidence="1">
    <location>
        <begin position="103"/>
        <end position="120"/>
    </location>
</feature>
<accession>A0A131ZX46</accession>
<dbReference type="Proteomes" id="UP000616769">
    <property type="component" value="Unassembled WGS sequence"/>
</dbReference>
<sequence>MIQQQQQQQQQQQSNQNELIDPLLMLMRQHHNNLDNDQYNHPNLDDFSGYGVDRGDMIDIGADDFIENNNHPIGNDYYNPIQYDYPNDPTIFGFNNVISEHSSPPPPPSLQKLQLPPPPSLSSTSMQAFKNSKNSKHQKNRHRQVQQQYHHKQSKIVQEDPSKKMMMLQPLYYNDLDHHQHLHYPNEYYEQHQYPYDYFYDYFNGQQQSINDGVLVDNSYPNDVDIDPQSVDDVEDQNFTVISALVSDRS</sequence>